<dbReference type="EMBL" id="BAAAUD010000106">
    <property type="protein sequence ID" value="GAA2971908.1"/>
    <property type="molecule type" value="Genomic_DNA"/>
</dbReference>
<evidence type="ECO:0000313" key="3">
    <source>
        <dbReference type="Proteomes" id="UP001500403"/>
    </source>
</evidence>
<reference evidence="3" key="1">
    <citation type="journal article" date="2019" name="Int. J. Syst. Evol. Microbiol.">
        <title>The Global Catalogue of Microorganisms (GCM) 10K type strain sequencing project: providing services to taxonomists for standard genome sequencing and annotation.</title>
        <authorList>
            <consortium name="The Broad Institute Genomics Platform"/>
            <consortium name="The Broad Institute Genome Sequencing Center for Infectious Disease"/>
            <person name="Wu L."/>
            <person name="Ma J."/>
        </authorList>
    </citation>
    <scope>NUCLEOTIDE SEQUENCE [LARGE SCALE GENOMIC DNA]</scope>
    <source>
        <strain evidence="3">JCM 9088</strain>
    </source>
</reference>
<comment type="caution">
    <text evidence="2">The sequence shown here is derived from an EMBL/GenBank/DDBJ whole genome shotgun (WGS) entry which is preliminary data.</text>
</comment>
<sequence length="75" mass="7955">MLADLRHREYSGSEVRSDPERFSEPGHVVAVALGGFVALVEVDLLFGGQAGNGAVLNRAGEASPGVWTQGFMLRV</sequence>
<protein>
    <submittedName>
        <fullName evidence="2">Uncharacterized protein</fullName>
    </submittedName>
</protein>
<gene>
    <name evidence="2" type="ORF">GCM10010446_65670</name>
</gene>
<accession>A0ABP6K7V9</accession>
<name>A0ABP6K7V9_9ACTN</name>
<evidence type="ECO:0000313" key="2">
    <source>
        <dbReference type="EMBL" id="GAA2971908.1"/>
    </source>
</evidence>
<evidence type="ECO:0000256" key="1">
    <source>
        <dbReference type="SAM" id="MobiDB-lite"/>
    </source>
</evidence>
<proteinExistence type="predicted"/>
<feature type="region of interest" description="Disordered" evidence="1">
    <location>
        <begin position="1"/>
        <end position="21"/>
    </location>
</feature>
<dbReference type="Proteomes" id="UP001500403">
    <property type="component" value="Unassembled WGS sequence"/>
</dbReference>
<organism evidence="2 3">
    <name type="scientific">Streptomyces enissocaesilis</name>
    <dbReference type="NCBI Taxonomy" id="332589"/>
    <lineage>
        <taxon>Bacteria</taxon>
        <taxon>Bacillati</taxon>
        <taxon>Actinomycetota</taxon>
        <taxon>Actinomycetes</taxon>
        <taxon>Kitasatosporales</taxon>
        <taxon>Streptomycetaceae</taxon>
        <taxon>Streptomyces</taxon>
        <taxon>Streptomyces rochei group</taxon>
    </lineage>
</organism>
<keyword evidence="3" id="KW-1185">Reference proteome</keyword>